<organism evidence="1 2">
    <name type="scientific">Streptomyces finlayi</name>
    <dbReference type="NCBI Taxonomy" id="67296"/>
    <lineage>
        <taxon>Bacteria</taxon>
        <taxon>Bacillati</taxon>
        <taxon>Actinomycetota</taxon>
        <taxon>Actinomycetes</taxon>
        <taxon>Kitasatosporales</taxon>
        <taxon>Streptomycetaceae</taxon>
        <taxon>Streptomyces</taxon>
    </lineage>
</organism>
<reference evidence="1" key="1">
    <citation type="journal article" date="2014" name="Int. J. Syst. Evol. Microbiol.">
        <title>Complete genome sequence of Corynebacterium casei LMG S-19264T (=DSM 44701T), isolated from a smear-ripened cheese.</title>
        <authorList>
            <consortium name="US DOE Joint Genome Institute (JGI-PGF)"/>
            <person name="Walter F."/>
            <person name="Albersmeier A."/>
            <person name="Kalinowski J."/>
            <person name="Ruckert C."/>
        </authorList>
    </citation>
    <scope>NUCLEOTIDE SEQUENCE</scope>
    <source>
        <strain evidence="1">JCM 4637</strain>
    </source>
</reference>
<accession>A0A918XAE7</accession>
<proteinExistence type="predicted"/>
<reference evidence="1" key="2">
    <citation type="submission" date="2020-09" db="EMBL/GenBank/DDBJ databases">
        <authorList>
            <person name="Sun Q."/>
            <person name="Ohkuma M."/>
        </authorList>
    </citation>
    <scope>NUCLEOTIDE SEQUENCE</scope>
    <source>
        <strain evidence="1">JCM 4637</strain>
    </source>
</reference>
<dbReference type="Proteomes" id="UP000638353">
    <property type="component" value="Unassembled WGS sequence"/>
</dbReference>
<dbReference type="AlphaFoldDB" id="A0A918XAE7"/>
<protein>
    <submittedName>
        <fullName evidence="1">Uncharacterized protein</fullName>
    </submittedName>
</protein>
<dbReference type="RefSeq" id="WP_190046372.1">
    <property type="nucleotide sequence ID" value="NZ_BMVC01000046.1"/>
</dbReference>
<dbReference type="EMBL" id="BMVC01000046">
    <property type="protein sequence ID" value="GHD20335.1"/>
    <property type="molecule type" value="Genomic_DNA"/>
</dbReference>
<evidence type="ECO:0000313" key="1">
    <source>
        <dbReference type="EMBL" id="GHD20335.1"/>
    </source>
</evidence>
<comment type="caution">
    <text evidence="1">The sequence shown here is derived from an EMBL/GenBank/DDBJ whole genome shotgun (WGS) entry which is preliminary data.</text>
</comment>
<evidence type="ECO:0000313" key="2">
    <source>
        <dbReference type="Proteomes" id="UP000638353"/>
    </source>
</evidence>
<gene>
    <name evidence="1" type="ORF">GCM10010334_84590</name>
</gene>
<sequence length="205" mass="22448">MQLDPRKPLLAVVSATLSVPGEEGAVALTYSMPAAPFGTAAWQLPVLVGYLNRLRRQGDDPAPESFAAYIDSRAEAAVPGPARPYGYAPWHDHRVTLLLDVSITPGNTLGWPKVSVVVQEQEPGEPCGWARTTRLHGCRAVLDHTVTEISAEHARLADRARTTPSMRGVRDLAEHTGRWVRQVRQSYRADLTLSRAAQIRTLIKG</sequence>
<name>A0A918XAE7_9ACTN</name>